<evidence type="ECO:0000313" key="1">
    <source>
        <dbReference type="EMBL" id="AXO13069.1"/>
    </source>
</evidence>
<dbReference type="EMBL" id="CP031555">
    <property type="protein sequence ID" value="AXO13069.1"/>
    <property type="molecule type" value="Genomic_DNA"/>
</dbReference>
<name>A0ABM6XUA8_9PROT</name>
<evidence type="ECO:0000313" key="2">
    <source>
        <dbReference type="Proteomes" id="UP000256971"/>
    </source>
</evidence>
<keyword evidence="2" id="KW-1185">Reference proteome</keyword>
<accession>A0ABM6XUA8</accession>
<gene>
    <name evidence="1" type="ORF">DY252_01475</name>
</gene>
<sequence>MPATKASSPPSKSGINDVPKSINTGWPCRPVFFFALSLFQVPAPKRPKKRDLDRRFDLGRYFDLNYKII</sequence>
<protein>
    <submittedName>
        <fullName evidence="1">Uncharacterized protein</fullName>
    </submittedName>
</protein>
<dbReference type="Proteomes" id="UP000256971">
    <property type="component" value="Chromosome"/>
</dbReference>
<proteinExistence type="predicted"/>
<organism evidence="1 2">
    <name type="scientific">Thalassospira indica</name>
    <dbReference type="NCBI Taxonomy" id="1891279"/>
    <lineage>
        <taxon>Bacteria</taxon>
        <taxon>Pseudomonadati</taxon>
        <taxon>Pseudomonadota</taxon>
        <taxon>Alphaproteobacteria</taxon>
        <taxon>Rhodospirillales</taxon>
        <taxon>Thalassospiraceae</taxon>
        <taxon>Thalassospira</taxon>
    </lineage>
</organism>
<reference evidence="1 2" key="1">
    <citation type="submission" date="2018-08" db="EMBL/GenBank/DDBJ databases">
        <title>Complete genome sequence of type strain Thalassospira indica MCCC 1A01103T, isolated from isolated from deep seawater of the Indian Ocean.</title>
        <authorList>
            <person name="Liu Y."/>
        </authorList>
    </citation>
    <scope>NUCLEOTIDE SEQUENCE [LARGE SCALE GENOMIC DNA]</scope>
    <source>
        <strain evidence="1 2">PB8BT</strain>
    </source>
</reference>